<dbReference type="Gene3D" id="3.20.20.80">
    <property type="entry name" value="Glycosidases"/>
    <property type="match status" value="1"/>
</dbReference>
<reference evidence="2 3" key="1">
    <citation type="submission" date="2024-05" db="EMBL/GenBank/DDBJ databases">
        <title>Genetic variation in Jamaican populations of the coffee berry borer (Hypothenemus hampei).</title>
        <authorList>
            <person name="Errbii M."/>
            <person name="Myrie A."/>
        </authorList>
    </citation>
    <scope>NUCLEOTIDE SEQUENCE [LARGE SCALE GENOMIC DNA]</scope>
    <source>
        <strain evidence="2">JA-Hopewell-2020-01-JO</strain>
        <tissue evidence="2">Whole body</tissue>
    </source>
</reference>
<organism evidence="2 3">
    <name type="scientific">Hypothenemus hampei</name>
    <name type="common">Coffee berry borer</name>
    <dbReference type="NCBI Taxonomy" id="57062"/>
    <lineage>
        <taxon>Eukaryota</taxon>
        <taxon>Metazoa</taxon>
        <taxon>Ecdysozoa</taxon>
        <taxon>Arthropoda</taxon>
        <taxon>Hexapoda</taxon>
        <taxon>Insecta</taxon>
        <taxon>Pterygota</taxon>
        <taxon>Neoptera</taxon>
        <taxon>Endopterygota</taxon>
        <taxon>Coleoptera</taxon>
        <taxon>Polyphaga</taxon>
        <taxon>Cucujiformia</taxon>
        <taxon>Curculionidae</taxon>
        <taxon>Scolytinae</taxon>
        <taxon>Hypothenemus</taxon>
    </lineage>
</organism>
<comment type="caution">
    <text evidence="2">The sequence shown here is derived from an EMBL/GenBank/DDBJ whole genome shotgun (WGS) entry which is preliminary data.</text>
</comment>
<evidence type="ECO:0000313" key="2">
    <source>
        <dbReference type="EMBL" id="KAL1494767.1"/>
    </source>
</evidence>
<keyword evidence="3" id="KW-1185">Reference proteome</keyword>
<evidence type="ECO:0000313" key="3">
    <source>
        <dbReference type="Proteomes" id="UP001566132"/>
    </source>
</evidence>
<dbReference type="PANTHER" id="PTHR46145">
    <property type="entry name" value="HEPARANASE"/>
    <property type="match status" value="1"/>
</dbReference>
<dbReference type="AlphaFoldDB" id="A0ABD1EJT5"/>
<dbReference type="EMBL" id="JBDJPC010000007">
    <property type="protein sequence ID" value="KAL1494767.1"/>
    <property type="molecule type" value="Genomic_DNA"/>
</dbReference>
<accession>A0ABD1EJT5</accession>
<dbReference type="Proteomes" id="UP001566132">
    <property type="component" value="Unassembled WGS sequence"/>
</dbReference>
<feature type="chain" id="PRO_5044748120" description="Heparanase" evidence="1">
    <location>
        <begin position="21"/>
        <end position="970"/>
    </location>
</feature>
<keyword evidence="1" id="KW-0732">Signal</keyword>
<dbReference type="PANTHER" id="PTHR46145:SF4">
    <property type="entry name" value="HEPARANASE"/>
    <property type="match status" value="1"/>
</dbReference>
<gene>
    <name evidence="2" type="ORF">ABEB36_010313</name>
</gene>
<sequence length="970" mass="111740">MSRYKIIFVLLSVLSVSIKSQDSFFTIDTRKSFYKVSDKFLSVSIDPAVLLAGVNLSDTSLILASHLSPAFIRLSGPSTQFVQYVDNEEEATTLRGKHDKIYVSPSMWFGINEWFKLANLTPVYGINDEDTEKGVWKSQDLLPLLEITDKFEITCYWQLGADCKNKNLVQYIENLNILNQTIRSFTRHNETWKIVGSDLSSCIYDETLGNHLENFIRELDDSVDAVVWQSDLTSKDQLGFQKTSLWTSIPKDSKSINFNSAINWALKIAEVSALRYDVIFREPRLIELTHDTPVYWVTIFHKKLLGTTVLEVKTTHASNISITAHCSKGQHRFLRRGAITLMVINNLLNDDLINIRLGNGVLMEETMEVQSYVLSAATESDRRVALNGELLTVKQLEENVFKPKLRRVKNRGHIQLEVQAETITFFVLTGAKCPLCMENEDDLPDLMQEINNDQKLTLTEGVHFKIEQRMPEFNKNSLSQKTTGLQSIRKSLLQEIELDKPFYDPIVKNVKPNNQNTINRDYEKFKIDNWHDKLKSYVKSKEPTPPGSLTASNLHLTIKEIEEILKNRAKIKAATKNIQLTSSELDLLMDKASLKIPRYFITKGQAINREKRSINMRLLNLKAMLEENEKYLSEYKKHQQSGAGKKTKRDINLDLLKQRSHQDHHEHHQHHYHGKNKIVVQPKHTNNPQPNTSENFDELFGDILHFEEKAFEELLAADDSPKEITRKKPLGPLNLFKNPPLSNRVTNIKKIKDNPSQRFSVQELDLYSYDKSKSPKLIKNQWACIDCEDLNMSEELGHAFFRRKRSHMKSEFKQPDLHTFGKYEPLSSGIKHWKPADILTLSSGNRVSKFPFFSWLNDEDLKNAIIKGKHSTIAKRRKRLIKDTEWIPEINNEIDSSTGINYESNSHQQNINQHNVDVSLPVQAHTERVAHEEMTSDKNNDRHIGVLFGTIGNELKKMSFKVVDFLKDLF</sequence>
<evidence type="ECO:0000256" key="1">
    <source>
        <dbReference type="SAM" id="SignalP"/>
    </source>
</evidence>
<feature type="signal peptide" evidence="1">
    <location>
        <begin position="1"/>
        <end position="20"/>
    </location>
</feature>
<name>A0ABD1EJT5_HYPHA</name>
<evidence type="ECO:0008006" key="4">
    <source>
        <dbReference type="Google" id="ProtNLM"/>
    </source>
</evidence>
<proteinExistence type="predicted"/>
<protein>
    <recommendedName>
        <fullName evidence="4">Heparanase</fullName>
    </recommendedName>
</protein>